<dbReference type="InterPro" id="IPR018338">
    <property type="entry name" value="Carbonic_anhydrase_a-class_CS"/>
</dbReference>
<dbReference type="GO" id="GO:0004089">
    <property type="term" value="F:carbonate dehydratase activity"/>
    <property type="evidence" value="ECO:0007669"/>
    <property type="project" value="UniProtKB-UniRule"/>
</dbReference>
<dbReference type="CDD" id="cd00326">
    <property type="entry name" value="alpha_CA"/>
    <property type="match status" value="1"/>
</dbReference>
<keyword evidence="7" id="KW-1185">Reference proteome</keyword>
<dbReference type="SMART" id="SM01057">
    <property type="entry name" value="Carb_anhydrase"/>
    <property type="match status" value="1"/>
</dbReference>
<evidence type="ECO:0000256" key="1">
    <source>
        <dbReference type="ARBA" id="ARBA00010718"/>
    </source>
</evidence>
<evidence type="ECO:0000313" key="7">
    <source>
        <dbReference type="Proteomes" id="UP000663879"/>
    </source>
</evidence>
<comment type="caution">
    <text evidence="6">The sequence shown here is derived from an EMBL/GenBank/DDBJ whole genome shotgun (WGS) entry which is preliminary data.</text>
</comment>
<dbReference type="InterPro" id="IPR036398">
    <property type="entry name" value="CA_dom_sf"/>
</dbReference>
<dbReference type="GO" id="GO:0008270">
    <property type="term" value="F:zinc ion binding"/>
    <property type="evidence" value="ECO:0007669"/>
    <property type="project" value="UniProtKB-UniRule"/>
</dbReference>
<dbReference type="Gene3D" id="3.10.200.10">
    <property type="entry name" value="Alpha carbonic anhydrase"/>
    <property type="match status" value="1"/>
</dbReference>
<accession>A0A813NCX5</accession>
<dbReference type="Proteomes" id="UP000663879">
    <property type="component" value="Unassembled WGS sequence"/>
</dbReference>
<dbReference type="AlphaFoldDB" id="A0A813NCX5"/>
<keyword evidence="4" id="KW-0456">Lyase</keyword>
<gene>
    <name evidence="6" type="ORF">OXX778_LOCUS3144</name>
</gene>
<evidence type="ECO:0000256" key="2">
    <source>
        <dbReference type="ARBA" id="ARBA00022723"/>
    </source>
</evidence>
<feature type="domain" description="Alpha-carbonic anhydrase" evidence="5">
    <location>
        <begin position="16"/>
        <end position="255"/>
    </location>
</feature>
<evidence type="ECO:0000256" key="4">
    <source>
        <dbReference type="RuleBase" id="RU367011"/>
    </source>
</evidence>
<comment type="catalytic activity">
    <reaction evidence="4">
        <text>hydrogencarbonate + H(+) = CO2 + H2O</text>
        <dbReference type="Rhea" id="RHEA:10748"/>
        <dbReference type="ChEBI" id="CHEBI:15377"/>
        <dbReference type="ChEBI" id="CHEBI:15378"/>
        <dbReference type="ChEBI" id="CHEBI:16526"/>
        <dbReference type="ChEBI" id="CHEBI:17544"/>
        <dbReference type="EC" id="4.2.1.1"/>
    </reaction>
</comment>
<name>A0A813NCX5_9BILA</name>
<dbReference type="EMBL" id="CAJNOC010000268">
    <property type="protein sequence ID" value="CAF0736317.1"/>
    <property type="molecule type" value="Genomic_DNA"/>
</dbReference>
<organism evidence="6 7">
    <name type="scientific">Brachionus calyciflorus</name>
    <dbReference type="NCBI Taxonomy" id="104777"/>
    <lineage>
        <taxon>Eukaryota</taxon>
        <taxon>Metazoa</taxon>
        <taxon>Spiralia</taxon>
        <taxon>Gnathifera</taxon>
        <taxon>Rotifera</taxon>
        <taxon>Eurotatoria</taxon>
        <taxon>Monogononta</taxon>
        <taxon>Pseudotrocha</taxon>
        <taxon>Ploima</taxon>
        <taxon>Brachionidae</taxon>
        <taxon>Brachionus</taxon>
    </lineage>
</organism>
<reference evidence="6" key="1">
    <citation type="submission" date="2021-02" db="EMBL/GenBank/DDBJ databases">
        <authorList>
            <person name="Nowell W R."/>
        </authorList>
    </citation>
    <scope>NUCLEOTIDE SEQUENCE</scope>
    <source>
        <strain evidence="6">Ploen Becks lab</strain>
    </source>
</reference>
<dbReference type="OrthoDB" id="429145at2759"/>
<dbReference type="SUPFAM" id="SSF51069">
    <property type="entry name" value="Carbonic anhydrase"/>
    <property type="match status" value="1"/>
</dbReference>
<comment type="function">
    <text evidence="4">Reversible hydration of carbon dioxide.</text>
</comment>
<dbReference type="InterPro" id="IPR001148">
    <property type="entry name" value="CA_dom"/>
</dbReference>
<dbReference type="PANTHER" id="PTHR18952">
    <property type="entry name" value="CARBONIC ANHYDRASE"/>
    <property type="match status" value="1"/>
</dbReference>
<dbReference type="PROSITE" id="PS51144">
    <property type="entry name" value="ALPHA_CA_2"/>
    <property type="match status" value="1"/>
</dbReference>
<keyword evidence="3 4" id="KW-0862">Zinc</keyword>
<protein>
    <recommendedName>
        <fullName evidence="4">Carbonic anhydrase</fullName>
        <ecNumber evidence="4">4.2.1.1</ecNumber>
    </recommendedName>
</protein>
<dbReference type="GO" id="GO:0005737">
    <property type="term" value="C:cytoplasm"/>
    <property type="evidence" value="ECO:0007669"/>
    <property type="project" value="TreeGrafter"/>
</dbReference>
<dbReference type="PANTHER" id="PTHR18952:SF124">
    <property type="entry name" value="CARBONIC ANHYDRASE 7"/>
    <property type="match status" value="1"/>
</dbReference>
<proteinExistence type="inferred from homology"/>
<evidence type="ECO:0000313" key="6">
    <source>
        <dbReference type="EMBL" id="CAF0736317.1"/>
    </source>
</evidence>
<keyword evidence="2 4" id="KW-0479">Metal-binding</keyword>
<dbReference type="EC" id="4.2.1.1" evidence="4"/>
<evidence type="ECO:0000256" key="3">
    <source>
        <dbReference type="ARBA" id="ARBA00022833"/>
    </source>
</evidence>
<comment type="similarity">
    <text evidence="1 4">Belongs to the alpha-carbonic anhydrase family.</text>
</comment>
<evidence type="ECO:0000259" key="5">
    <source>
        <dbReference type="PROSITE" id="PS51144"/>
    </source>
</evidence>
<comment type="cofactor">
    <cofactor evidence="4">
        <name>Zn(2+)</name>
        <dbReference type="ChEBI" id="CHEBI:29105"/>
    </cofactor>
</comment>
<dbReference type="PROSITE" id="PS00162">
    <property type="entry name" value="ALPHA_CA_1"/>
    <property type="match status" value="1"/>
</dbReference>
<sequence length="257" mass="29977">MFILNVFIHSFTCKDSNWNYKENGPDKWPQMYYECDGKQQSPIDLDLTKAQFNRDLKPIIFNNYDQLLFWNVTNEGSSVYGKMIKPSIIPSISGSNYKENFNLIQFHFHWGYNPYQGSEHKLNGNKFPLEIHLVHQSPTGKLAVVGFFFQLGRNNRLLKPIIDASRRIIFRNEQTSTSFNLIDILPNLTMANRNGYFRYMGSLTTPPCTEGIIWTVFRQTNSISENQLKAFYSNKVEINHRDVQPLNGRILEFSIEN</sequence>
<dbReference type="Pfam" id="PF00194">
    <property type="entry name" value="Carb_anhydrase"/>
    <property type="match status" value="1"/>
</dbReference>
<dbReference type="InterPro" id="IPR023561">
    <property type="entry name" value="Carbonic_anhydrase_a-class"/>
</dbReference>